<sequence length="129" mass="14640">MERGIPAETSEDQVHDQQECTNIKVHSRPLGLVLRRRRVCRPPLLVLVSPTVREVQGEPQGEAQGGGLVPHRPAHHHVFLQGGVRHAEARRGDRMVPGIHHHHRRLLCVLRLSRAPPHPPNCEWKQDLI</sequence>
<gene>
    <name evidence="1" type="ORF">OPV22_023337</name>
</gene>
<evidence type="ECO:0000313" key="1">
    <source>
        <dbReference type="EMBL" id="KAJ8479610.1"/>
    </source>
</evidence>
<accession>A0AAV8QNA5</accession>
<keyword evidence="2" id="KW-1185">Reference proteome</keyword>
<dbReference type="AlphaFoldDB" id="A0AAV8QNA5"/>
<comment type="caution">
    <text evidence="1">The sequence shown here is derived from an EMBL/GenBank/DDBJ whole genome shotgun (WGS) entry which is preliminary data.</text>
</comment>
<name>A0AAV8QNA5_ENSVE</name>
<evidence type="ECO:0000313" key="2">
    <source>
        <dbReference type="Proteomes" id="UP001222027"/>
    </source>
</evidence>
<proteinExistence type="predicted"/>
<protein>
    <submittedName>
        <fullName evidence="1">Uncharacterized protein</fullName>
    </submittedName>
</protein>
<dbReference type="EMBL" id="JAQQAF010000006">
    <property type="protein sequence ID" value="KAJ8479610.1"/>
    <property type="molecule type" value="Genomic_DNA"/>
</dbReference>
<reference evidence="1 2" key="1">
    <citation type="submission" date="2022-12" db="EMBL/GenBank/DDBJ databases">
        <title>Chromosome-scale assembly of the Ensete ventricosum genome.</title>
        <authorList>
            <person name="Dussert Y."/>
            <person name="Stocks J."/>
            <person name="Wendawek A."/>
            <person name="Woldeyes F."/>
            <person name="Nichols R.A."/>
            <person name="Borrell J.S."/>
        </authorList>
    </citation>
    <scope>NUCLEOTIDE SEQUENCE [LARGE SCALE GENOMIC DNA]</scope>
    <source>
        <strain evidence="2">cv. Maze</strain>
        <tissue evidence="1">Seeds</tissue>
    </source>
</reference>
<organism evidence="1 2">
    <name type="scientific">Ensete ventricosum</name>
    <name type="common">Abyssinian banana</name>
    <name type="synonym">Musa ensete</name>
    <dbReference type="NCBI Taxonomy" id="4639"/>
    <lineage>
        <taxon>Eukaryota</taxon>
        <taxon>Viridiplantae</taxon>
        <taxon>Streptophyta</taxon>
        <taxon>Embryophyta</taxon>
        <taxon>Tracheophyta</taxon>
        <taxon>Spermatophyta</taxon>
        <taxon>Magnoliopsida</taxon>
        <taxon>Liliopsida</taxon>
        <taxon>Zingiberales</taxon>
        <taxon>Musaceae</taxon>
        <taxon>Ensete</taxon>
    </lineage>
</organism>
<dbReference type="Proteomes" id="UP001222027">
    <property type="component" value="Unassembled WGS sequence"/>
</dbReference>